<dbReference type="STRING" id="569857.TP70_07855"/>
<dbReference type="InterPro" id="IPR013221">
    <property type="entry name" value="Mur_ligase_cen"/>
</dbReference>
<dbReference type="PANTHER" id="PTHR43024">
    <property type="entry name" value="UDP-N-ACETYLMURAMOYL-TRIPEPTIDE--D-ALANYL-D-ALANINE LIGASE"/>
    <property type="match status" value="1"/>
</dbReference>
<dbReference type="EMBL" id="JXWY01000044">
    <property type="protein sequence ID" value="KIX90397.1"/>
    <property type="molecule type" value="Genomic_DNA"/>
</dbReference>
<organism evidence="7 9">
    <name type="scientific">Staphylococcus microti</name>
    <dbReference type="NCBI Taxonomy" id="569857"/>
    <lineage>
        <taxon>Bacteria</taxon>
        <taxon>Bacillati</taxon>
        <taxon>Bacillota</taxon>
        <taxon>Bacilli</taxon>
        <taxon>Bacillales</taxon>
        <taxon>Staphylococcaceae</taxon>
        <taxon>Staphylococcus</taxon>
    </lineage>
</organism>
<dbReference type="Proteomes" id="UP000032366">
    <property type="component" value="Unassembled WGS sequence"/>
</dbReference>
<evidence type="ECO:0000256" key="2">
    <source>
        <dbReference type="ARBA" id="ARBA00022741"/>
    </source>
</evidence>
<accession>A0A0D6XP33</accession>
<reference evidence="7 9" key="2">
    <citation type="submission" date="2018-06" db="EMBL/GenBank/DDBJ databases">
        <authorList>
            <consortium name="Pathogen Informatics"/>
            <person name="Doyle S."/>
        </authorList>
    </citation>
    <scope>NUCLEOTIDE SEQUENCE [LARGE SCALE GENOMIC DNA]</scope>
    <source>
        <strain evidence="7 9">NCTC13832</strain>
    </source>
</reference>
<feature type="domain" description="Mur ligase C-terminal" evidence="4">
    <location>
        <begin position="338"/>
        <end position="458"/>
    </location>
</feature>
<gene>
    <name evidence="7" type="primary">murF_1</name>
    <name evidence="7" type="ORF">NCTC13832_00926</name>
    <name evidence="6" type="ORF">TP70_07855</name>
</gene>
<dbReference type="Pfam" id="PF08245">
    <property type="entry name" value="Mur_ligase_M"/>
    <property type="match status" value="1"/>
</dbReference>
<dbReference type="GO" id="GO:0047480">
    <property type="term" value="F:UDP-N-acetylmuramoyl-tripeptide-D-alanyl-D-alanine ligase activity"/>
    <property type="evidence" value="ECO:0007669"/>
    <property type="project" value="UniProtKB-EC"/>
</dbReference>
<evidence type="ECO:0000256" key="3">
    <source>
        <dbReference type="ARBA" id="ARBA00022840"/>
    </source>
</evidence>
<dbReference type="Proteomes" id="UP000254100">
    <property type="component" value="Unassembled WGS sequence"/>
</dbReference>
<evidence type="ECO:0000259" key="4">
    <source>
        <dbReference type="Pfam" id="PF02875"/>
    </source>
</evidence>
<keyword evidence="8" id="KW-1185">Reference proteome</keyword>
<dbReference type="RefSeq" id="WP_044360796.1">
    <property type="nucleotide sequence ID" value="NZ_JXWY01000044.1"/>
</dbReference>
<dbReference type="InterPro" id="IPR036565">
    <property type="entry name" value="Mur-like_cat_sf"/>
</dbReference>
<dbReference type="SUPFAM" id="SSF53244">
    <property type="entry name" value="MurD-like peptide ligases, peptide-binding domain"/>
    <property type="match status" value="1"/>
</dbReference>
<dbReference type="InterPro" id="IPR004101">
    <property type="entry name" value="Mur_ligase_C"/>
</dbReference>
<dbReference type="EMBL" id="UHDT01000001">
    <property type="protein sequence ID" value="SUM57252.1"/>
    <property type="molecule type" value="Genomic_DNA"/>
</dbReference>
<dbReference type="PANTHER" id="PTHR43024:SF1">
    <property type="entry name" value="UDP-N-ACETYLMURAMOYL-TRIPEPTIDE--D-ALANYL-D-ALANINE LIGASE"/>
    <property type="match status" value="1"/>
</dbReference>
<dbReference type="SUPFAM" id="SSF53623">
    <property type="entry name" value="MurD-like peptide ligases, catalytic domain"/>
    <property type="match status" value="1"/>
</dbReference>
<keyword evidence="2" id="KW-0547">Nucleotide-binding</keyword>
<keyword evidence="1 7" id="KW-0436">Ligase</keyword>
<dbReference type="GO" id="GO:0005524">
    <property type="term" value="F:ATP binding"/>
    <property type="evidence" value="ECO:0007669"/>
    <property type="project" value="UniProtKB-KW"/>
</dbReference>
<keyword evidence="3" id="KW-0067">ATP-binding</keyword>
<dbReference type="InterPro" id="IPR036615">
    <property type="entry name" value="Mur_ligase_C_dom_sf"/>
</dbReference>
<protein>
    <submittedName>
        <fullName evidence="6">Glutamate ligase</fullName>
    </submittedName>
    <submittedName>
        <fullName evidence="7">UDP-N-acetylmuramoyl-tripeptide--D-alanyl-D-alanine ligase</fullName>
        <ecNumber evidence="7">6.3.2.10</ecNumber>
    </submittedName>
</protein>
<sequence length="683" mass="77226">MLTLKEIATIIGGKTIHISTHNENNVIDDFEMFFSRVQSKQTAYFSPNKDTWSKYLGRTKGAPDGNDLIDPTHAEIGLIISEKEATNLQHPIPQIIVEDSIVALKTLAIHIRNQYTNPIIAITGSMGKSSTRMMITTLLRDYNILATRGNNNVRAAAYINMLKLTQNPDFAVIEVSLNVIDPLEDTMLNLRPTIAVVTGIGAAHMAPRKSIEDIAHLKSRVFNGLTENDIAIINDDTLCADYMIEQALTHTPHVFTYSIATSSNADLAPEYIQYQKGQLQLGVINNNQRQTYQLNTISSGMVSNTLAALLVLKKLNIKMNSEYLKDFQSFSKVLKMRTVETPNHQLTLLDDTHNASLPAMINAIQAFDTQARFFKGNKVIALGKINDLGKNSRDIHQELVPVLAESQADYILCLDGDLRPVVNKVKKKHITWYASADMMLNDLKFLCNEDSLTLLKSSSGGTLLPELAKKLPKALASNTLQYEQPKLFDEMCRLGQSYLIVDNKTLNIEKAVNTDHSMTIEGLGPLIYYTYAINEHVPNTMRALKEWGTNNDIFYTGKEMTTYELLKHVTHSPHPSVLYELADWLFENFANRNKYTRTFIKKYNLDPSVAVNLTGRFMMRERQSYSVHDLYQILKDYQYDLFRFNNSFIIGNKSKSGYIRGRDKTIIFTSYDDPDTLKSLITF</sequence>
<dbReference type="EC" id="6.3.2.10" evidence="7"/>
<reference evidence="6 8" key="1">
    <citation type="submission" date="2015-01" db="EMBL/GenBank/DDBJ databases">
        <authorList>
            <person name="Guo J."/>
        </authorList>
    </citation>
    <scope>NUCLEOTIDE SEQUENCE [LARGE SCALE GENOMIC DNA]</scope>
    <source>
        <strain evidence="6 8">DSM 22147</strain>
    </source>
</reference>
<evidence type="ECO:0000313" key="9">
    <source>
        <dbReference type="Proteomes" id="UP000254100"/>
    </source>
</evidence>
<evidence type="ECO:0000256" key="1">
    <source>
        <dbReference type="ARBA" id="ARBA00022598"/>
    </source>
</evidence>
<dbReference type="Gene3D" id="3.40.1190.10">
    <property type="entry name" value="Mur-like, catalytic domain"/>
    <property type="match status" value="1"/>
</dbReference>
<dbReference type="Gene3D" id="3.90.190.20">
    <property type="entry name" value="Mur ligase, C-terminal domain"/>
    <property type="match status" value="1"/>
</dbReference>
<feature type="domain" description="Mur ligase central" evidence="5">
    <location>
        <begin position="122"/>
        <end position="311"/>
    </location>
</feature>
<evidence type="ECO:0000259" key="5">
    <source>
        <dbReference type="Pfam" id="PF08245"/>
    </source>
</evidence>
<dbReference type="InterPro" id="IPR051046">
    <property type="entry name" value="MurCDEF_CellWall_CoF430Synth"/>
</dbReference>
<evidence type="ECO:0000313" key="6">
    <source>
        <dbReference type="EMBL" id="KIX90397.1"/>
    </source>
</evidence>
<dbReference type="OrthoDB" id="9801978at2"/>
<name>A0A0D6XP33_9STAP</name>
<evidence type="ECO:0000313" key="8">
    <source>
        <dbReference type="Proteomes" id="UP000032366"/>
    </source>
</evidence>
<evidence type="ECO:0000313" key="7">
    <source>
        <dbReference type="EMBL" id="SUM57252.1"/>
    </source>
</evidence>
<dbReference type="AlphaFoldDB" id="A0A0D6XP33"/>
<dbReference type="Pfam" id="PF02875">
    <property type="entry name" value="Mur_ligase_C"/>
    <property type="match status" value="1"/>
</dbReference>
<proteinExistence type="predicted"/>